<dbReference type="PANTHER" id="PTHR10202:SF25">
    <property type="entry name" value="PRESENILIN SPE-4"/>
    <property type="match status" value="1"/>
</dbReference>
<feature type="transmembrane region" description="Helical" evidence="11">
    <location>
        <begin position="67"/>
        <end position="92"/>
    </location>
</feature>
<comment type="subcellular location">
    <subcellularLocation>
        <location evidence="1">Endoplasmic reticulum membrane</location>
        <topology evidence="1">Multi-pass membrane protein</topology>
    </subcellularLocation>
    <subcellularLocation>
        <location evidence="2">Golgi apparatus membrane</location>
        <topology evidence="2">Multi-pass membrane protein</topology>
    </subcellularLocation>
</comment>
<keyword evidence="4 11" id="KW-0812">Transmembrane</keyword>
<dbReference type="GO" id="GO:0007219">
    <property type="term" value="P:Notch signaling pathway"/>
    <property type="evidence" value="ECO:0007669"/>
    <property type="project" value="UniProtKB-KW"/>
</dbReference>
<comment type="similarity">
    <text evidence="3">Belongs to the peptidase A22A family.</text>
</comment>
<evidence type="ECO:0000256" key="2">
    <source>
        <dbReference type="ARBA" id="ARBA00004653"/>
    </source>
</evidence>
<dbReference type="Gene3D" id="1.10.472.100">
    <property type="entry name" value="Presenilin"/>
    <property type="match status" value="1"/>
</dbReference>
<sequence>MLRSMLTELRRSSQLQWTLFSVVVNMSLTLAIWIGIYHMEVNSELSKMYFLDDSFNWTTGNPALDGLINGFCTILVLGCVSFVMLAFVLYDFRRIVKSWLTFSCLLILFGVSGQTIYDLFSQIFDQNDENQFILTVALTVIPTVVYGCLGIYAFLANGSLLLHQFFVVSNCSLIAVFYLRAFPKHTTWFVLWTVLFWDLFAVLAPMGPLKKVQEKASDYSNNILKILMFAAEDKRESAGMDMAQDSQENLNDERKLRKDVKELIQLYSKQDEKDDEFLQKIRQRRNAINPDSGSTAHSPMVTTEPSPIVLKEKNSDEELFDNESDTTESSSESSTSSESVFSSSDVSTAAECAPEEWNELIHQQNEFDQNDATVTAADALNDGETVRLGFGDFVFYSLLIGQAATGGCPISVGFAAFGILFGLIATLTVLSSEESTTPALPLPVICGTFCYFVSRFLVDSIQEFWIRKSMGALTMGEELLWTAVSIVLHIFVQISYLVDFGKRCFTRTPSPLDPIDWPAMPRVVREKVVDFLDIKTRYALRRCSKSDQALVERSLKIIEAEFVFLKIFDDKIDVDVMQKKFRGIFYFKTFTCPSEAATVLRSILKRVLTKNLVIECHKIHNLRRFLEAWAPEEHNVKIRTIKLTWNCQMESARELRRVLALVQNDLVTEVLVNDGFLINLDWLMRSKFWNLLKAVYPHQDVFIDVQKHCSLKVVEIYFVGVDDDGSCYKKEVLRTEDPSAFYEDDVDSIHLPRQTFTFSEITERLKRLEVGLQWDEEEKSSWLGQKNQF</sequence>
<feature type="compositionally biased region" description="Low complexity" evidence="10">
    <location>
        <begin position="327"/>
        <end position="345"/>
    </location>
</feature>
<dbReference type="SMART" id="SM00730">
    <property type="entry name" value="PSN"/>
    <property type="match status" value="1"/>
</dbReference>
<dbReference type="GO" id="GO:0005789">
    <property type="term" value="C:endoplasmic reticulum membrane"/>
    <property type="evidence" value="ECO:0007669"/>
    <property type="project" value="UniProtKB-SubCell"/>
</dbReference>
<name>A0AAE9DVE4_CAEBR</name>
<dbReference type="Proteomes" id="UP000827892">
    <property type="component" value="Chromosome I"/>
</dbReference>
<evidence type="ECO:0000313" key="12">
    <source>
        <dbReference type="EMBL" id="ULU11629.1"/>
    </source>
</evidence>
<feature type="transmembrane region" description="Helical" evidence="11">
    <location>
        <begin position="20"/>
        <end position="39"/>
    </location>
</feature>
<evidence type="ECO:0000256" key="6">
    <source>
        <dbReference type="ARBA" id="ARBA00022976"/>
    </source>
</evidence>
<evidence type="ECO:0000256" key="9">
    <source>
        <dbReference type="ARBA" id="ARBA00023136"/>
    </source>
</evidence>
<feature type="region of interest" description="Disordered" evidence="10">
    <location>
        <begin position="284"/>
        <end position="345"/>
    </location>
</feature>
<organism evidence="12 13">
    <name type="scientific">Caenorhabditis briggsae</name>
    <dbReference type="NCBI Taxonomy" id="6238"/>
    <lineage>
        <taxon>Eukaryota</taxon>
        <taxon>Metazoa</taxon>
        <taxon>Ecdysozoa</taxon>
        <taxon>Nematoda</taxon>
        <taxon>Chromadorea</taxon>
        <taxon>Rhabditida</taxon>
        <taxon>Rhabditina</taxon>
        <taxon>Rhabditomorpha</taxon>
        <taxon>Rhabditoidea</taxon>
        <taxon>Rhabditidae</taxon>
        <taxon>Peloderinae</taxon>
        <taxon>Caenorhabditis</taxon>
    </lineage>
</organism>
<dbReference type="GO" id="GO:0016485">
    <property type="term" value="P:protein processing"/>
    <property type="evidence" value="ECO:0007669"/>
    <property type="project" value="InterPro"/>
</dbReference>
<feature type="transmembrane region" description="Helical" evidence="11">
    <location>
        <begin position="187"/>
        <end position="206"/>
    </location>
</feature>
<feature type="transmembrane region" description="Helical" evidence="11">
    <location>
        <begin position="161"/>
        <end position="181"/>
    </location>
</feature>
<dbReference type="Pfam" id="PF01080">
    <property type="entry name" value="Presenilin"/>
    <property type="match status" value="1"/>
</dbReference>
<evidence type="ECO:0000256" key="3">
    <source>
        <dbReference type="ARBA" id="ARBA00008604"/>
    </source>
</evidence>
<dbReference type="AlphaFoldDB" id="A0AAE9DVE4"/>
<gene>
    <name evidence="12" type="ORF">L3Y34_015209</name>
</gene>
<dbReference type="EMBL" id="CP090891">
    <property type="protein sequence ID" value="ULU11629.1"/>
    <property type="molecule type" value="Genomic_DNA"/>
</dbReference>
<evidence type="ECO:0000256" key="8">
    <source>
        <dbReference type="ARBA" id="ARBA00023034"/>
    </source>
</evidence>
<keyword evidence="7 11" id="KW-1133">Transmembrane helix</keyword>
<evidence type="ECO:0000256" key="5">
    <source>
        <dbReference type="ARBA" id="ARBA00022824"/>
    </source>
</evidence>
<evidence type="ECO:0000256" key="1">
    <source>
        <dbReference type="ARBA" id="ARBA00004477"/>
    </source>
</evidence>
<feature type="transmembrane region" description="Helical" evidence="11">
    <location>
        <begin position="479"/>
        <end position="498"/>
    </location>
</feature>
<feature type="transmembrane region" description="Helical" evidence="11">
    <location>
        <begin position="132"/>
        <end position="154"/>
    </location>
</feature>
<dbReference type="InterPro" id="IPR042524">
    <property type="entry name" value="Presenilin_C"/>
</dbReference>
<feature type="transmembrane region" description="Helical" evidence="11">
    <location>
        <begin position="394"/>
        <end position="427"/>
    </location>
</feature>
<accession>A0AAE9DVE4</accession>
<keyword evidence="8" id="KW-0333">Golgi apparatus</keyword>
<feature type="transmembrane region" description="Helical" evidence="11">
    <location>
        <begin position="439"/>
        <end position="458"/>
    </location>
</feature>
<dbReference type="InterPro" id="IPR006639">
    <property type="entry name" value="Preselin/SPP"/>
</dbReference>
<keyword evidence="6" id="KW-0914">Notch signaling pathway</keyword>
<dbReference type="GO" id="GO:0000139">
    <property type="term" value="C:Golgi membrane"/>
    <property type="evidence" value="ECO:0007669"/>
    <property type="project" value="UniProtKB-SubCell"/>
</dbReference>
<dbReference type="PANTHER" id="PTHR10202">
    <property type="entry name" value="PRESENILIN"/>
    <property type="match status" value="1"/>
</dbReference>
<evidence type="ECO:0000256" key="10">
    <source>
        <dbReference type="SAM" id="MobiDB-lite"/>
    </source>
</evidence>
<feature type="compositionally biased region" description="Polar residues" evidence="10">
    <location>
        <begin position="289"/>
        <end position="305"/>
    </location>
</feature>
<evidence type="ECO:0000256" key="4">
    <source>
        <dbReference type="ARBA" id="ARBA00022692"/>
    </source>
</evidence>
<keyword evidence="9 11" id="KW-0472">Membrane</keyword>
<evidence type="ECO:0000256" key="11">
    <source>
        <dbReference type="SAM" id="Phobius"/>
    </source>
</evidence>
<dbReference type="InterPro" id="IPR001108">
    <property type="entry name" value="Peptidase_A22A"/>
</dbReference>
<dbReference type="GO" id="GO:0042500">
    <property type="term" value="F:aspartic endopeptidase activity, intramembrane cleaving"/>
    <property type="evidence" value="ECO:0007669"/>
    <property type="project" value="InterPro"/>
</dbReference>
<feature type="transmembrane region" description="Helical" evidence="11">
    <location>
        <begin position="99"/>
        <end position="120"/>
    </location>
</feature>
<protein>
    <submittedName>
        <fullName evidence="12">Uncharacterized protein</fullName>
    </submittedName>
</protein>
<evidence type="ECO:0000256" key="7">
    <source>
        <dbReference type="ARBA" id="ARBA00022989"/>
    </source>
</evidence>
<evidence type="ECO:0000313" key="13">
    <source>
        <dbReference type="Proteomes" id="UP000827892"/>
    </source>
</evidence>
<keyword evidence="5" id="KW-0256">Endoplasmic reticulum</keyword>
<proteinExistence type="inferred from homology"/>
<feature type="compositionally biased region" description="Acidic residues" evidence="10">
    <location>
        <begin position="317"/>
        <end position="326"/>
    </location>
</feature>
<reference evidence="12 13" key="1">
    <citation type="submission" date="2022-05" db="EMBL/GenBank/DDBJ databases">
        <title>Chromosome-level reference genomes for two strains of Caenorhabditis briggsae: an improved platform for comparative genomics.</title>
        <authorList>
            <person name="Stevens L."/>
            <person name="Andersen E.C."/>
        </authorList>
    </citation>
    <scope>NUCLEOTIDE SEQUENCE [LARGE SCALE GENOMIC DNA]</scope>
    <source>
        <strain evidence="12">QX1410_ONT</strain>
        <tissue evidence="12">Whole-organism</tissue>
    </source>
</reference>